<evidence type="ECO:0000256" key="1">
    <source>
        <dbReference type="ARBA" id="ARBA00004123"/>
    </source>
</evidence>
<feature type="compositionally biased region" description="Low complexity" evidence="3">
    <location>
        <begin position="50"/>
        <end position="92"/>
    </location>
</feature>
<dbReference type="PANTHER" id="PTHR46297">
    <property type="entry name" value="ZINC FINGER CCCH-TYPE WITH G PATCH DOMAIN-CONTAINING PROTEIN"/>
    <property type="match status" value="1"/>
</dbReference>
<dbReference type="SMART" id="SM00333">
    <property type="entry name" value="TUDOR"/>
    <property type="match status" value="1"/>
</dbReference>
<proteinExistence type="predicted"/>
<organism evidence="5 6">
    <name type="scientific">Leucosporidium creatinivorum</name>
    <dbReference type="NCBI Taxonomy" id="106004"/>
    <lineage>
        <taxon>Eukaryota</taxon>
        <taxon>Fungi</taxon>
        <taxon>Dikarya</taxon>
        <taxon>Basidiomycota</taxon>
        <taxon>Pucciniomycotina</taxon>
        <taxon>Microbotryomycetes</taxon>
        <taxon>Leucosporidiales</taxon>
        <taxon>Leucosporidium</taxon>
    </lineage>
</organism>
<comment type="caution">
    <text evidence="5">The sequence shown here is derived from an EMBL/GenBank/DDBJ whole genome shotgun (WGS) entry which is preliminary data.</text>
</comment>
<dbReference type="AlphaFoldDB" id="A0A1Y2F3K0"/>
<feature type="domain" description="Tudor" evidence="4">
    <location>
        <begin position="105"/>
        <end position="167"/>
    </location>
</feature>
<dbReference type="Proteomes" id="UP000193467">
    <property type="component" value="Unassembled WGS sequence"/>
</dbReference>
<dbReference type="GO" id="GO:0005634">
    <property type="term" value="C:nucleus"/>
    <property type="evidence" value="ECO:0007669"/>
    <property type="project" value="UniProtKB-SubCell"/>
</dbReference>
<dbReference type="EMBL" id="MCGR01000030">
    <property type="protein sequence ID" value="ORY78064.1"/>
    <property type="molecule type" value="Genomic_DNA"/>
</dbReference>
<accession>A0A1Y2F3K0</accession>
<gene>
    <name evidence="5" type="ORF">BCR35DRAFT_305233</name>
</gene>
<comment type="subcellular location">
    <subcellularLocation>
        <location evidence="1">Nucleus</location>
    </subcellularLocation>
</comment>
<dbReference type="PROSITE" id="PS50304">
    <property type="entry name" value="TUDOR"/>
    <property type="match status" value="1"/>
</dbReference>
<keyword evidence="6" id="KW-1185">Reference proteome</keyword>
<feature type="compositionally biased region" description="Basic and acidic residues" evidence="3">
    <location>
        <begin position="185"/>
        <end position="202"/>
    </location>
</feature>
<feature type="region of interest" description="Disordered" evidence="3">
    <location>
        <begin position="50"/>
        <end position="111"/>
    </location>
</feature>
<evidence type="ECO:0000259" key="4">
    <source>
        <dbReference type="PROSITE" id="PS50304"/>
    </source>
</evidence>
<sequence length="266" mass="28892">MNASDIEQYEYQLSQIKLALAKDPHNAEYLNLKDELQSLIDLTKEYLASQPSTAAPAAGPSASTSSNSTPTPRPSAPAAAARSTTSASASPRPAAPSAPPATAHKFKTGDECQARYSGDSKFYPARITSIGGSEPNFVYSVIFRGYESTELVGSGDVKPLTEHKKRELELTEEDKEKERKRKKNEKREVTKKEKQAEQEQRQKGWQSFAKKSTKKGVKIPGVSGASLFRSPEDLNPNAKVGVVGSGRGMTKATERKRQTFLGGADE</sequence>
<keyword evidence="2" id="KW-0539">Nucleus</keyword>
<dbReference type="SUPFAM" id="SSF63748">
    <property type="entry name" value="Tudor/PWWP/MBT"/>
    <property type="match status" value="1"/>
</dbReference>
<dbReference type="InterPro" id="IPR002999">
    <property type="entry name" value="Tudor"/>
</dbReference>
<dbReference type="PANTHER" id="PTHR46297:SF2">
    <property type="entry name" value="TUDOR DOMAIN-CONTAINING PROTEIN"/>
    <property type="match status" value="1"/>
</dbReference>
<name>A0A1Y2F3K0_9BASI</name>
<evidence type="ECO:0000256" key="3">
    <source>
        <dbReference type="SAM" id="MobiDB-lite"/>
    </source>
</evidence>
<evidence type="ECO:0000256" key="2">
    <source>
        <dbReference type="ARBA" id="ARBA00023242"/>
    </source>
</evidence>
<dbReference type="STRING" id="106004.A0A1Y2F3K0"/>
<reference evidence="5 6" key="1">
    <citation type="submission" date="2016-07" db="EMBL/GenBank/DDBJ databases">
        <title>Pervasive Adenine N6-methylation of Active Genes in Fungi.</title>
        <authorList>
            <consortium name="DOE Joint Genome Institute"/>
            <person name="Mondo S.J."/>
            <person name="Dannebaum R.O."/>
            <person name="Kuo R.C."/>
            <person name="Labutti K."/>
            <person name="Haridas S."/>
            <person name="Kuo A."/>
            <person name="Salamov A."/>
            <person name="Ahrendt S.R."/>
            <person name="Lipzen A."/>
            <person name="Sullivan W."/>
            <person name="Andreopoulos W.B."/>
            <person name="Clum A."/>
            <person name="Lindquist E."/>
            <person name="Daum C."/>
            <person name="Ramamoorthy G.K."/>
            <person name="Gryganskyi A."/>
            <person name="Culley D."/>
            <person name="Magnuson J.K."/>
            <person name="James T.Y."/>
            <person name="O'Malley M.A."/>
            <person name="Stajich J.E."/>
            <person name="Spatafora J.W."/>
            <person name="Visel A."/>
            <person name="Grigoriev I.V."/>
        </authorList>
    </citation>
    <scope>NUCLEOTIDE SEQUENCE [LARGE SCALE GENOMIC DNA]</scope>
    <source>
        <strain evidence="5 6">62-1032</strain>
    </source>
</reference>
<feature type="compositionally biased region" description="Basic and acidic residues" evidence="3">
    <location>
        <begin position="159"/>
        <end position="177"/>
    </location>
</feature>
<evidence type="ECO:0000313" key="6">
    <source>
        <dbReference type="Proteomes" id="UP000193467"/>
    </source>
</evidence>
<dbReference type="Gene3D" id="2.30.30.140">
    <property type="match status" value="1"/>
</dbReference>
<evidence type="ECO:0000313" key="5">
    <source>
        <dbReference type="EMBL" id="ORY78064.1"/>
    </source>
</evidence>
<dbReference type="OrthoDB" id="79171at2759"/>
<dbReference type="InParanoid" id="A0A1Y2F3K0"/>
<protein>
    <recommendedName>
        <fullName evidence="4">Tudor domain-containing protein</fullName>
    </recommendedName>
</protein>
<feature type="region of interest" description="Disordered" evidence="3">
    <location>
        <begin position="153"/>
        <end position="266"/>
    </location>
</feature>